<dbReference type="Pfam" id="PF05673">
    <property type="entry name" value="DUF815"/>
    <property type="match status" value="1"/>
</dbReference>
<dbReference type="InterPro" id="IPR008533">
    <property type="entry name" value="DUF815"/>
</dbReference>
<name>A0A644VHZ5_9ZZZZ</name>
<sequence>MNCYANLNNLMIYRNLLEDPIIQDLRRPKEIFSAELFGRLIDKAEEHGLMGIIPVEYVLHAISHQENVFSLVAEKNSGKVGEGLKKAAAKDIVLLRAFLEDVFNRFKNHNLLGNYKPTVIRMFTGRSILEKCFMDFRYDPSGKEAVKLMCEYYGKYGYGIMADHVAFNWDGEIQALAGIRNYATMTFEDIYGYDTQKEELMRNTEAFLHDKPANNVLLFGDRGTGKSSSIKAVGNEYYADGLRMVQVSREYFVQLPKLMQALSKWGKKFIIVLDDLSFEEFEVEYKVLKSILDGGLEVKPPNVLFYATSNRRNIIKEVWQDQDQSELHNVDSVNEKVSMADRFGIKLYYDSINQAEYFTMLKGIARSESLNIAQEDLEAEAIKWEMSHTGRNGRMARQLIDYLHGK</sequence>
<accession>A0A644VHZ5</accession>
<dbReference type="PANTHER" id="PTHR42935:SF1">
    <property type="entry name" value="SLR0930 PROTEIN"/>
    <property type="match status" value="1"/>
</dbReference>
<evidence type="ECO:0000313" key="1">
    <source>
        <dbReference type="EMBL" id="MPL90855.1"/>
    </source>
</evidence>
<dbReference type="SUPFAM" id="SSF52540">
    <property type="entry name" value="P-loop containing nucleoside triphosphate hydrolases"/>
    <property type="match status" value="1"/>
</dbReference>
<dbReference type="PANTHER" id="PTHR42935">
    <property type="entry name" value="SLR0930 PROTEIN"/>
    <property type="match status" value="1"/>
</dbReference>
<dbReference type="Gene3D" id="3.40.50.300">
    <property type="entry name" value="P-loop containing nucleotide triphosphate hydrolases"/>
    <property type="match status" value="1"/>
</dbReference>
<dbReference type="InterPro" id="IPR027417">
    <property type="entry name" value="P-loop_NTPase"/>
</dbReference>
<reference evidence="1" key="1">
    <citation type="submission" date="2019-08" db="EMBL/GenBank/DDBJ databases">
        <authorList>
            <person name="Kucharzyk K."/>
            <person name="Murdoch R.W."/>
            <person name="Higgins S."/>
            <person name="Loffler F."/>
        </authorList>
    </citation>
    <scope>NUCLEOTIDE SEQUENCE</scope>
</reference>
<gene>
    <name evidence="1" type="ORF">SDC9_36912</name>
</gene>
<dbReference type="CDD" id="cd00009">
    <property type="entry name" value="AAA"/>
    <property type="match status" value="1"/>
</dbReference>
<proteinExistence type="predicted"/>
<protein>
    <submittedName>
        <fullName evidence="1">Uncharacterized protein</fullName>
    </submittedName>
</protein>
<comment type="caution">
    <text evidence="1">The sequence shown here is derived from an EMBL/GenBank/DDBJ whole genome shotgun (WGS) entry which is preliminary data.</text>
</comment>
<dbReference type="EMBL" id="VSSQ01000315">
    <property type="protein sequence ID" value="MPL90855.1"/>
    <property type="molecule type" value="Genomic_DNA"/>
</dbReference>
<organism evidence="1">
    <name type="scientific">bioreactor metagenome</name>
    <dbReference type="NCBI Taxonomy" id="1076179"/>
    <lineage>
        <taxon>unclassified sequences</taxon>
        <taxon>metagenomes</taxon>
        <taxon>ecological metagenomes</taxon>
    </lineage>
</organism>
<dbReference type="AlphaFoldDB" id="A0A644VHZ5"/>